<keyword evidence="9" id="KW-0406">Ion transport</keyword>
<evidence type="ECO:0000256" key="9">
    <source>
        <dbReference type="ARBA" id="ARBA00023065"/>
    </source>
</evidence>
<evidence type="ECO:0000256" key="1">
    <source>
        <dbReference type="ARBA" id="ARBA00004202"/>
    </source>
</evidence>
<evidence type="ECO:0000313" key="13">
    <source>
        <dbReference type="Proteomes" id="UP000199328"/>
    </source>
</evidence>
<evidence type="ECO:0000256" key="3">
    <source>
        <dbReference type="ARBA" id="ARBA00022448"/>
    </source>
</evidence>
<dbReference type="SMART" id="SM00382">
    <property type="entry name" value="AAA"/>
    <property type="match status" value="1"/>
</dbReference>
<evidence type="ECO:0000256" key="7">
    <source>
        <dbReference type="ARBA" id="ARBA00022840"/>
    </source>
</evidence>
<feature type="domain" description="ABC transporter" evidence="11">
    <location>
        <begin position="2"/>
        <end position="234"/>
    </location>
</feature>
<dbReference type="STRING" id="990712.SAMN05216257_105294"/>
<dbReference type="GO" id="GO:0005886">
    <property type="term" value="C:plasma membrane"/>
    <property type="evidence" value="ECO:0007669"/>
    <property type="project" value="UniProtKB-SubCell"/>
</dbReference>
<dbReference type="Pfam" id="PF00005">
    <property type="entry name" value="ABC_tran"/>
    <property type="match status" value="1"/>
</dbReference>
<sequence length="250" mass="27278">MIELDNLTVRRGATVALDGISCRIPEGRLTAIIGPNGAGKSTLLHAMAGLIRPEAGRVRVSGLDVAQARERERARLIALLPQSNAAVPRLTVRELVAFGRWPHHRGRPRAADRRATEEAIARFDLGPLAGREVETLSGGQRQRAFLAMAYAQETPWMLLDEPLAALDPRYTRDIMERLRDISGERGVLIVLHDLSIAARHADWCVALKGGKLQAAGPKDETLTSARLSSLYETPLRVARIEGRAVVIDAA</sequence>
<dbReference type="PANTHER" id="PTHR42771">
    <property type="entry name" value="IRON(3+)-HYDROXAMATE IMPORT ATP-BINDING PROTEIN FHUC"/>
    <property type="match status" value="1"/>
</dbReference>
<keyword evidence="13" id="KW-1185">Reference proteome</keyword>
<dbReference type="Gene3D" id="3.40.50.300">
    <property type="entry name" value="P-loop containing nucleotide triphosphate hydrolases"/>
    <property type="match status" value="1"/>
</dbReference>
<dbReference type="PROSITE" id="PS50893">
    <property type="entry name" value="ABC_TRANSPORTER_2"/>
    <property type="match status" value="1"/>
</dbReference>
<name>A0A1G9FPS4_9RHOB</name>
<keyword evidence="10" id="KW-0472">Membrane</keyword>
<dbReference type="SUPFAM" id="SSF52540">
    <property type="entry name" value="P-loop containing nucleoside triphosphate hydrolases"/>
    <property type="match status" value="1"/>
</dbReference>
<gene>
    <name evidence="12" type="ORF">SAMN05216257_105294</name>
</gene>
<evidence type="ECO:0000256" key="10">
    <source>
        <dbReference type="ARBA" id="ARBA00023136"/>
    </source>
</evidence>
<reference evidence="13" key="1">
    <citation type="submission" date="2016-10" db="EMBL/GenBank/DDBJ databases">
        <authorList>
            <person name="Varghese N."/>
            <person name="Submissions S."/>
        </authorList>
    </citation>
    <scope>NUCLEOTIDE SEQUENCE [LARGE SCALE GENOMIC DNA]</scope>
    <source>
        <strain evidence="13">CGMCC 1.10789</strain>
    </source>
</reference>
<dbReference type="FunFam" id="3.40.50.300:FF:000134">
    <property type="entry name" value="Iron-enterobactin ABC transporter ATP-binding protein"/>
    <property type="match status" value="1"/>
</dbReference>
<keyword evidence="5" id="KW-0410">Iron transport</keyword>
<dbReference type="InterPro" id="IPR051535">
    <property type="entry name" value="Siderophore_ABC-ATPase"/>
</dbReference>
<evidence type="ECO:0000256" key="2">
    <source>
        <dbReference type="ARBA" id="ARBA00005417"/>
    </source>
</evidence>
<dbReference type="Proteomes" id="UP000199328">
    <property type="component" value="Unassembled WGS sequence"/>
</dbReference>
<evidence type="ECO:0000256" key="4">
    <source>
        <dbReference type="ARBA" id="ARBA00022475"/>
    </source>
</evidence>
<dbReference type="OrthoDB" id="9805601at2"/>
<dbReference type="EMBL" id="FNFV01000005">
    <property type="protein sequence ID" value="SDK90379.1"/>
    <property type="molecule type" value="Genomic_DNA"/>
</dbReference>
<keyword evidence="8" id="KW-0408">Iron</keyword>
<organism evidence="12 13">
    <name type="scientific">Meinhardsimonia xiamenensis</name>
    <dbReference type="NCBI Taxonomy" id="990712"/>
    <lineage>
        <taxon>Bacteria</taxon>
        <taxon>Pseudomonadati</taxon>
        <taxon>Pseudomonadota</taxon>
        <taxon>Alphaproteobacteria</taxon>
        <taxon>Rhodobacterales</taxon>
        <taxon>Paracoccaceae</taxon>
        <taxon>Meinhardsimonia</taxon>
    </lineage>
</organism>
<dbReference type="RefSeq" id="WP_092500867.1">
    <property type="nucleotide sequence ID" value="NZ_FNFV01000005.1"/>
</dbReference>
<dbReference type="PROSITE" id="PS00211">
    <property type="entry name" value="ABC_TRANSPORTER_1"/>
    <property type="match status" value="1"/>
</dbReference>
<protein>
    <submittedName>
        <fullName evidence="12">Iron complex transport system ATP-binding protein</fullName>
    </submittedName>
</protein>
<dbReference type="AlphaFoldDB" id="A0A1G9FPS4"/>
<dbReference type="InterPro" id="IPR017871">
    <property type="entry name" value="ABC_transporter-like_CS"/>
</dbReference>
<evidence type="ECO:0000256" key="6">
    <source>
        <dbReference type="ARBA" id="ARBA00022741"/>
    </source>
</evidence>
<dbReference type="PANTHER" id="PTHR42771:SF3">
    <property type="entry name" value="PETROBACTIN IMPORT ATP-BINDING PROTEIN YCLP"/>
    <property type="match status" value="1"/>
</dbReference>
<accession>A0A1G9FPS4</accession>
<dbReference type="GO" id="GO:0005524">
    <property type="term" value="F:ATP binding"/>
    <property type="evidence" value="ECO:0007669"/>
    <property type="project" value="UniProtKB-KW"/>
</dbReference>
<comment type="subcellular location">
    <subcellularLocation>
        <location evidence="1">Cell membrane</location>
        <topology evidence="1">Peripheral membrane protein</topology>
    </subcellularLocation>
</comment>
<keyword evidence="7 12" id="KW-0067">ATP-binding</keyword>
<dbReference type="InterPro" id="IPR003593">
    <property type="entry name" value="AAA+_ATPase"/>
</dbReference>
<dbReference type="InterPro" id="IPR027417">
    <property type="entry name" value="P-loop_NTPase"/>
</dbReference>
<evidence type="ECO:0000259" key="11">
    <source>
        <dbReference type="PROSITE" id="PS50893"/>
    </source>
</evidence>
<evidence type="ECO:0000256" key="5">
    <source>
        <dbReference type="ARBA" id="ARBA00022496"/>
    </source>
</evidence>
<comment type="similarity">
    <text evidence="2">Belongs to the ABC transporter superfamily.</text>
</comment>
<evidence type="ECO:0000256" key="8">
    <source>
        <dbReference type="ARBA" id="ARBA00023004"/>
    </source>
</evidence>
<proteinExistence type="inferred from homology"/>
<keyword evidence="4" id="KW-1003">Cell membrane</keyword>
<keyword evidence="3" id="KW-0813">Transport</keyword>
<keyword evidence="6" id="KW-0547">Nucleotide-binding</keyword>
<dbReference type="CDD" id="cd03214">
    <property type="entry name" value="ABC_Iron-Siderophores_B12_Hemin"/>
    <property type="match status" value="1"/>
</dbReference>
<dbReference type="GO" id="GO:0006826">
    <property type="term" value="P:iron ion transport"/>
    <property type="evidence" value="ECO:0007669"/>
    <property type="project" value="UniProtKB-KW"/>
</dbReference>
<dbReference type="GO" id="GO:0016887">
    <property type="term" value="F:ATP hydrolysis activity"/>
    <property type="evidence" value="ECO:0007669"/>
    <property type="project" value="InterPro"/>
</dbReference>
<dbReference type="InterPro" id="IPR003439">
    <property type="entry name" value="ABC_transporter-like_ATP-bd"/>
</dbReference>
<evidence type="ECO:0000313" key="12">
    <source>
        <dbReference type="EMBL" id="SDK90379.1"/>
    </source>
</evidence>